<dbReference type="AlphaFoldDB" id="A0A0A9H1H6"/>
<name>A0A0A9H1H6_ARUDO</name>
<reference evidence="1" key="2">
    <citation type="journal article" date="2015" name="Data Brief">
        <title>Shoot transcriptome of the giant reed, Arundo donax.</title>
        <authorList>
            <person name="Barrero R.A."/>
            <person name="Guerrero F.D."/>
            <person name="Moolhuijzen P."/>
            <person name="Goolsby J.A."/>
            <person name="Tidwell J."/>
            <person name="Bellgard S.E."/>
            <person name="Bellgard M.I."/>
        </authorList>
    </citation>
    <scope>NUCLEOTIDE SEQUENCE</scope>
    <source>
        <tissue evidence="1">Shoot tissue taken approximately 20 cm above the soil surface</tissue>
    </source>
</reference>
<evidence type="ECO:0000313" key="1">
    <source>
        <dbReference type="EMBL" id="JAE29634.1"/>
    </source>
</evidence>
<sequence>MGLFSCLTTSNELICTEVKKTKLIQCEHKHQQFLVLYSLF</sequence>
<reference evidence="1" key="1">
    <citation type="submission" date="2014-09" db="EMBL/GenBank/DDBJ databases">
        <authorList>
            <person name="Magalhaes I.L.F."/>
            <person name="Oliveira U."/>
            <person name="Santos F.R."/>
            <person name="Vidigal T.H.D.A."/>
            <person name="Brescovit A.D."/>
            <person name="Santos A.J."/>
        </authorList>
    </citation>
    <scope>NUCLEOTIDE SEQUENCE</scope>
    <source>
        <tissue evidence="1">Shoot tissue taken approximately 20 cm above the soil surface</tissue>
    </source>
</reference>
<protein>
    <submittedName>
        <fullName evidence="1">Uncharacterized protein</fullName>
    </submittedName>
</protein>
<organism evidence="1">
    <name type="scientific">Arundo donax</name>
    <name type="common">Giant reed</name>
    <name type="synonym">Donax arundinaceus</name>
    <dbReference type="NCBI Taxonomy" id="35708"/>
    <lineage>
        <taxon>Eukaryota</taxon>
        <taxon>Viridiplantae</taxon>
        <taxon>Streptophyta</taxon>
        <taxon>Embryophyta</taxon>
        <taxon>Tracheophyta</taxon>
        <taxon>Spermatophyta</taxon>
        <taxon>Magnoliopsida</taxon>
        <taxon>Liliopsida</taxon>
        <taxon>Poales</taxon>
        <taxon>Poaceae</taxon>
        <taxon>PACMAD clade</taxon>
        <taxon>Arundinoideae</taxon>
        <taxon>Arundineae</taxon>
        <taxon>Arundo</taxon>
    </lineage>
</organism>
<proteinExistence type="predicted"/>
<dbReference type="EMBL" id="GBRH01168262">
    <property type="protein sequence ID" value="JAE29634.1"/>
    <property type="molecule type" value="Transcribed_RNA"/>
</dbReference>
<accession>A0A0A9H1H6</accession>